<dbReference type="RefSeq" id="WP_012958964.1">
    <property type="nucleotide sequence ID" value="NC_013791.2"/>
</dbReference>
<feature type="transmembrane region" description="Helical" evidence="1">
    <location>
        <begin position="28"/>
        <end position="50"/>
    </location>
</feature>
<reference evidence="2 3" key="1">
    <citation type="journal article" date="2011" name="Environ. Microbiol.">
        <title>Genome of alkaliphilic Bacillus pseudofirmus OF4 reveals adaptations that support the ability to grow in an external pH range from 7.5 to 11.4.</title>
        <authorList>
            <person name="Janto B."/>
            <person name="Ahmed A."/>
            <person name="Ito M."/>
            <person name="Liu J."/>
            <person name="Hicks D.B."/>
            <person name="Pagni S."/>
            <person name="Fackelmayer O.J."/>
            <person name="Smith T.A."/>
            <person name="Earl J."/>
            <person name="Elbourne L.D."/>
            <person name="Hassan K."/>
            <person name="Paulsen I.T."/>
            <person name="Kolsto A.B."/>
            <person name="Tourasse N.J."/>
            <person name="Ehrlich G.D."/>
            <person name="Boissy R."/>
            <person name="Ivey D.M."/>
            <person name="Li G."/>
            <person name="Xue Y."/>
            <person name="Ma Y."/>
            <person name="Hu F.Z."/>
            <person name="Krulwich T.A."/>
        </authorList>
    </citation>
    <scope>NUCLEOTIDE SEQUENCE [LARGE SCALE GENOMIC DNA]</scope>
    <source>
        <strain evidence="3">ATCC BAA-2126 / JCM 17055 / OF4</strain>
    </source>
</reference>
<keyword evidence="1" id="KW-0472">Membrane</keyword>
<dbReference type="HOGENOM" id="CLU_1923384_0_0_9"/>
<feature type="transmembrane region" description="Helical" evidence="1">
    <location>
        <begin position="92"/>
        <end position="112"/>
    </location>
</feature>
<keyword evidence="3" id="KW-1185">Reference proteome</keyword>
<proteinExistence type="predicted"/>
<dbReference type="STRING" id="398511.BpOF4_17805"/>
<protein>
    <submittedName>
        <fullName evidence="2">Uncharacterized protein</fullName>
    </submittedName>
</protein>
<accession>D3FRL1</accession>
<keyword evidence="1" id="KW-1133">Transmembrane helix</keyword>
<organism evidence="2 3">
    <name type="scientific">Alkalihalophilus pseudofirmus (strain ATCC BAA-2126 / JCM 17055 / OF4)</name>
    <name type="common">Bacillus pseudofirmus</name>
    <dbReference type="NCBI Taxonomy" id="398511"/>
    <lineage>
        <taxon>Bacteria</taxon>
        <taxon>Bacillati</taxon>
        <taxon>Bacillota</taxon>
        <taxon>Bacilli</taxon>
        <taxon>Bacillales</taxon>
        <taxon>Bacillaceae</taxon>
        <taxon>Alkalihalophilus</taxon>
    </lineage>
</organism>
<keyword evidence="1" id="KW-0812">Transmembrane</keyword>
<dbReference type="EMBL" id="CP001878">
    <property type="protein sequence ID" value="ADC51602.1"/>
    <property type="molecule type" value="Genomic_DNA"/>
</dbReference>
<evidence type="ECO:0000313" key="2">
    <source>
        <dbReference type="EMBL" id="ADC51602.1"/>
    </source>
</evidence>
<feature type="transmembrane region" description="Helical" evidence="1">
    <location>
        <begin position="5"/>
        <end position="22"/>
    </location>
</feature>
<dbReference type="KEGG" id="bpf:BpOF4_17805"/>
<dbReference type="AlphaFoldDB" id="D3FRL1"/>
<feature type="transmembrane region" description="Helical" evidence="1">
    <location>
        <begin position="65"/>
        <end position="86"/>
    </location>
</feature>
<evidence type="ECO:0000313" key="3">
    <source>
        <dbReference type="Proteomes" id="UP000001544"/>
    </source>
</evidence>
<gene>
    <name evidence="2" type="ordered locus">BpOF4_17805</name>
</gene>
<sequence length="133" mass="14588">MSNRIYTATQISAAGFFILMLVKDFFPAVPVSMTVAALGVVFSILLSVVFRPKGKPVFQSAKQELMFIIVTSAGFFGLLALLPVFGGTSERGISVTSPILWGVFLISLFTAYNRYKKEKQQSTFPRGAHQNES</sequence>
<name>D3FRL1_ALKPO</name>
<evidence type="ECO:0000256" key="1">
    <source>
        <dbReference type="SAM" id="Phobius"/>
    </source>
</evidence>
<dbReference type="Proteomes" id="UP000001544">
    <property type="component" value="Chromosome"/>
</dbReference>